<sequence>MNVAAKLGLVLLAGTITLATIGCGGDEGKRDYALREITGTVTLDGKPLPNATVSFQVQRDKQNPKGGRTASGKTDAEGKYAIKYIREEMGAPVGMNLVSISTKAAAIEASEGVEATPAVKESVPAKYNTESKSNKEMMIKVEKGSDPLVQNFDLKSK</sequence>
<protein>
    <recommendedName>
        <fullName evidence="3">Carboxypeptidase regulatory-like domain-containing protein</fullName>
    </recommendedName>
</protein>
<evidence type="ECO:0008006" key="3">
    <source>
        <dbReference type="Google" id="ProtNLM"/>
    </source>
</evidence>
<proteinExistence type="predicted"/>
<dbReference type="AlphaFoldDB" id="A0A3B1E637"/>
<evidence type="ECO:0000313" key="2">
    <source>
        <dbReference type="EMBL" id="VAX41705.1"/>
    </source>
</evidence>
<accession>A0A3B1E637</accession>
<dbReference type="Gene3D" id="2.60.40.10">
    <property type="entry name" value="Immunoglobulins"/>
    <property type="match status" value="1"/>
</dbReference>
<dbReference type="PROSITE" id="PS51257">
    <property type="entry name" value="PROKAR_LIPOPROTEIN"/>
    <property type="match status" value="1"/>
</dbReference>
<dbReference type="EMBL" id="UOGL01000581">
    <property type="protein sequence ID" value="VAX41705.1"/>
    <property type="molecule type" value="Genomic_DNA"/>
</dbReference>
<evidence type="ECO:0000256" key="1">
    <source>
        <dbReference type="SAM" id="MobiDB-lite"/>
    </source>
</evidence>
<name>A0A3B1E637_9ZZZZ</name>
<feature type="region of interest" description="Disordered" evidence="1">
    <location>
        <begin position="55"/>
        <end position="74"/>
    </location>
</feature>
<reference evidence="2" key="1">
    <citation type="submission" date="2018-06" db="EMBL/GenBank/DDBJ databases">
        <authorList>
            <person name="Zhirakovskaya E."/>
        </authorList>
    </citation>
    <scope>NUCLEOTIDE SEQUENCE</scope>
</reference>
<gene>
    <name evidence="2" type="ORF">MNBD_PLANCTO02-2309</name>
</gene>
<dbReference type="InterPro" id="IPR013783">
    <property type="entry name" value="Ig-like_fold"/>
</dbReference>
<organism evidence="2">
    <name type="scientific">hydrothermal vent metagenome</name>
    <dbReference type="NCBI Taxonomy" id="652676"/>
    <lineage>
        <taxon>unclassified sequences</taxon>
        <taxon>metagenomes</taxon>
        <taxon>ecological metagenomes</taxon>
    </lineage>
</organism>